<dbReference type="PATRIC" id="fig|701521.8.peg.1664"/>
<dbReference type="GO" id="GO:0005886">
    <property type="term" value="C:plasma membrane"/>
    <property type="evidence" value="ECO:0007669"/>
    <property type="project" value="UniProtKB-SubCell"/>
</dbReference>
<sequence length="437" mass="48126">MKNMLTKYENMMVNRIVTLRKTKIYGAIQRTMVLLYPFVIFGAIVSMIRSTTFVKGGFFDSLFKTTSWIPHISGISFFLGALARMSVGFAAVIAAYGVARFLAEEFHRDEQLAGITAIIGFMTLNFYNVEDGIVGFETAGIGFSSLFFGILAGVITALIFKLVGRKKEPEIFHTAQILQRIFHSIWAIFITITLFGIVNMLFYLFMDKALSSSINTWIYSSFSNVHNFFGLLALISVSIFLQYIGVGSPLNPTQFAGSDTMANIDAALKSKSAWNVPYPVNGHSIIGIYTNIGGVGSTLALLIAVLLISRRRNTQMIAQQAILPGFFNFNQPVLVGIPLIFNLTYLLPFLLAPIINMSLAVAALNLHWIPAAVYPIPTATPGILASFIGTNGNINALIFSLILLTIDVLIYLPFVRAAERVADLLDEERGQKNDVKN</sequence>
<dbReference type="GO" id="GO:0008982">
    <property type="term" value="F:protein-N(PI)-phosphohistidine-sugar phosphotransferase activity"/>
    <property type="evidence" value="ECO:0007669"/>
    <property type="project" value="UniProtKB-UniRule"/>
</dbReference>
<comment type="subcellular location">
    <subcellularLocation>
        <location evidence="1">Cell membrane</location>
        <topology evidence="1">Multi-pass membrane protein</topology>
    </subcellularLocation>
</comment>
<gene>
    <name evidence="11" type="ordered locus">PECL_1762</name>
</gene>
<dbReference type="AlphaFoldDB" id="G8PBR7"/>
<dbReference type="PANTHER" id="PTHR33989">
    <property type="match status" value="1"/>
</dbReference>
<dbReference type="Pfam" id="PF02378">
    <property type="entry name" value="PTS_EIIC"/>
    <property type="match status" value="1"/>
</dbReference>
<feature type="transmembrane region" description="Helical" evidence="9">
    <location>
        <begin position="74"/>
        <end position="99"/>
    </location>
</feature>
<dbReference type="InterPro" id="IPR004796">
    <property type="entry name" value="PTS_IIC_cello"/>
</dbReference>
<organism evidence="11 12">
    <name type="scientific">Pediococcus claussenii (strain ATCC BAA-344 / DSM 14800 / JCM 18046 / KCTC 3811 / LMG 21948 / P06)</name>
    <dbReference type="NCBI Taxonomy" id="701521"/>
    <lineage>
        <taxon>Bacteria</taxon>
        <taxon>Bacillati</taxon>
        <taxon>Bacillota</taxon>
        <taxon>Bacilli</taxon>
        <taxon>Lactobacillales</taxon>
        <taxon>Lactobacillaceae</taxon>
        <taxon>Pediococcus</taxon>
    </lineage>
</organism>
<keyword evidence="5 9" id="KW-0812">Transmembrane</keyword>
<dbReference type="InterPro" id="IPR051088">
    <property type="entry name" value="PTS_Sugar-EIIC/EIIB"/>
</dbReference>
<keyword evidence="12" id="KW-1185">Reference proteome</keyword>
<dbReference type="STRING" id="701521.PECL_1762"/>
<dbReference type="eggNOG" id="COG1455">
    <property type="taxonomic scope" value="Bacteria"/>
</dbReference>
<evidence type="ECO:0000256" key="1">
    <source>
        <dbReference type="ARBA" id="ARBA00004651"/>
    </source>
</evidence>
<dbReference type="KEGG" id="pce:PECL_1762"/>
<evidence type="ECO:0000259" key="10">
    <source>
        <dbReference type="PROSITE" id="PS51105"/>
    </source>
</evidence>
<feature type="transmembrane region" description="Helical" evidence="9">
    <location>
        <begin position="111"/>
        <end position="129"/>
    </location>
</feature>
<evidence type="ECO:0000256" key="2">
    <source>
        <dbReference type="ARBA" id="ARBA00022448"/>
    </source>
</evidence>
<dbReference type="InterPro" id="IPR003352">
    <property type="entry name" value="PTS_EIIC"/>
</dbReference>
<evidence type="ECO:0000313" key="11">
    <source>
        <dbReference type="EMBL" id="AEV95975.1"/>
    </source>
</evidence>
<evidence type="ECO:0000313" key="12">
    <source>
        <dbReference type="Proteomes" id="UP000005444"/>
    </source>
</evidence>
<feature type="transmembrane region" description="Helical" evidence="9">
    <location>
        <begin position="185"/>
        <end position="205"/>
    </location>
</feature>
<evidence type="ECO:0000256" key="4">
    <source>
        <dbReference type="ARBA" id="ARBA00022597"/>
    </source>
</evidence>
<dbReference type="PANTHER" id="PTHR33989:SF4">
    <property type="entry name" value="PTS SYSTEM N,N'-DIACETYLCHITOBIOSE-SPECIFIC EIIC COMPONENT"/>
    <property type="match status" value="1"/>
</dbReference>
<feature type="transmembrane region" description="Helical" evidence="9">
    <location>
        <begin position="394"/>
        <end position="414"/>
    </location>
</feature>
<dbReference type="PROSITE" id="PS51105">
    <property type="entry name" value="PTS_EIIC_TYPE_3"/>
    <property type="match status" value="1"/>
</dbReference>
<evidence type="ECO:0000256" key="7">
    <source>
        <dbReference type="ARBA" id="ARBA00023136"/>
    </source>
</evidence>
<dbReference type="EMBL" id="CP003137">
    <property type="protein sequence ID" value="AEV95975.1"/>
    <property type="molecule type" value="Genomic_DNA"/>
</dbReference>
<evidence type="ECO:0000256" key="3">
    <source>
        <dbReference type="ARBA" id="ARBA00022475"/>
    </source>
</evidence>
<evidence type="ECO:0000256" key="6">
    <source>
        <dbReference type="ARBA" id="ARBA00022989"/>
    </source>
</evidence>
<evidence type="ECO:0000256" key="8">
    <source>
        <dbReference type="PIRNR" id="PIRNR006351"/>
    </source>
</evidence>
<feature type="transmembrane region" description="Helical" evidence="9">
    <location>
        <begin position="329"/>
        <end position="347"/>
    </location>
</feature>
<keyword evidence="3 8" id="KW-1003">Cell membrane</keyword>
<keyword evidence="6 9" id="KW-1133">Transmembrane helix</keyword>
<proteinExistence type="predicted"/>
<keyword evidence="2 8" id="KW-0813">Transport</keyword>
<feature type="transmembrane region" description="Helical" evidence="9">
    <location>
        <begin position="225"/>
        <end position="246"/>
    </location>
</feature>
<feature type="transmembrane region" description="Helical" evidence="9">
    <location>
        <begin position="33"/>
        <end position="54"/>
    </location>
</feature>
<dbReference type="InterPro" id="IPR004501">
    <property type="entry name" value="PTS_EIIC_3"/>
</dbReference>
<dbReference type="HOGENOM" id="CLU_029688_1_2_9"/>
<dbReference type="Proteomes" id="UP000005444">
    <property type="component" value="Chromosome"/>
</dbReference>
<evidence type="ECO:0000256" key="5">
    <source>
        <dbReference type="ARBA" id="ARBA00022692"/>
    </source>
</evidence>
<protein>
    <recommendedName>
        <fullName evidence="8">Permease IIC component</fullName>
    </recommendedName>
</protein>
<keyword evidence="7 8" id="KW-0472">Membrane</keyword>
<name>G8PBR7_PEDCP</name>
<feature type="transmembrane region" description="Helical" evidence="9">
    <location>
        <begin position="288"/>
        <end position="309"/>
    </location>
</feature>
<dbReference type="RefSeq" id="WP_014216169.1">
    <property type="nucleotide sequence ID" value="NC_016605.1"/>
</dbReference>
<evidence type="ECO:0000256" key="9">
    <source>
        <dbReference type="SAM" id="Phobius"/>
    </source>
</evidence>
<comment type="function">
    <text evidence="8">The phosphoenolpyruvate-dependent sugar phosphotransferase system (PTS), a major carbohydrate active -transport system, catalyzes the phosphorylation of incoming sugar substrates concomitant with their translocation across the cell membrane.</text>
</comment>
<feature type="domain" description="PTS EIIC type-3" evidence="10">
    <location>
        <begin position="8"/>
        <end position="414"/>
    </location>
</feature>
<accession>G8PBR7</accession>
<feature type="transmembrane region" description="Helical" evidence="9">
    <location>
        <begin position="141"/>
        <end position="164"/>
    </location>
</feature>
<reference evidence="11 12" key="1">
    <citation type="journal article" date="2012" name="J. Bacteriol.">
        <title>Complete Genome Sequence of the Beer Spoilage Organism Pediococcus claussenii ATCC BAA-344T.</title>
        <authorList>
            <person name="Pittet V."/>
            <person name="Abegunde T."/>
            <person name="Marfleet T."/>
            <person name="Haakensen M."/>
            <person name="Morrow K."/>
            <person name="Jayaprakash T."/>
            <person name="Schroeder K."/>
            <person name="Trost B."/>
            <person name="Byrns S."/>
            <person name="Bergsveinson J."/>
            <person name="Kusalik A."/>
            <person name="Ziola B."/>
        </authorList>
    </citation>
    <scope>NUCLEOTIDE SEQUENCE [LARGE SCALE GENOMIC DNA]</scope>
    <source>
        <strain evidence="11 12">ATCC BAA-344</strain>
    </source>
</reference>
<keyword evidence="4 8" id="KW-0762">Sugar transport</keyword>
<dbReference type="GO" id="GO:0009401">
    <property type="term" value="P:phosphoenolpyruvate-dependent sugar phosphotransferase system"/>
    <property type="evidence" value="ECO:0007669"/>
    <property type="project" value="InterPro"/>
</dbReference>
<dbReference type="PIRSF" id="PIRSF006351">
    <property type="entry name" value="PTS_EIIC-Cellobiose"/>
    <property type="match status" value="1"/>
</dbReference>